<dbReference type="EMBL" id="CAJNJA010031252">
    <property type="protein sequence ID" value="CAE7654900.1"/>
    <property type="molecule type" value="Genomic_DNA"/>
</dbReference>
<name>A0A812VYB7_9DINO</name>
<proteinExistence type="predicted"/>
<gene>
    <name evidence="1" type="primary">Ammecr1l</name>
    <name evidence="1" type="ORF">SNEC2469_LOCUS18532</name>
</gene>
<evidence type="ECO:0000313" key="1">
    <source>
        <dbReference type="EMBL" id="CAE7654900.1"/>
    </source>
</evidence>
<accession>A0A812VYB7</accession>
<keyword evidence="2" id="KW-1185">Reference proteome</keyword>
<feature type="non-terminal residue" evidence="1">
    <location>
        <position position="50"/>
    </location>
</feature>
<dbReference type="AlphaFoldDB" id="A0A812VYB7"/>
<sequence length="50" mass="5507">DHQGRVPLDRWVEEDHDEVAKIAEEPPVVDDVPHLAVVRGKLGALVTADL</sequence>
<comment type="caution">
    <text evidence="1">The sequence shown here is derived from an EMBL/GenBank/DDBJ whole genome shotgun (WGS) entry which is preliminary data.</text>
</comment>
<organism evidence="1 2">
    <name type="scientific">Symbiodinium necroappetens</name>
    <dbReference type="NCBI Taxonomy" id="1628268"/>
    <lineage>
        <taxon>Eukaryota</taxon>
        <taxon>Sar</taxon>
        <taxon>Alveolata</taxon>
        <taxon>Dinophyceae</taxon>
        <taxon>Suessiales</taxon>
        <taxon>Symbiodiniaceae</taxon>
        <taxon>Symbiodinium</taxon>
    </lineage>
</organism>
<reference evidence="1" key="1">
    <citation type="submission" date="2021-02" db="EMBL/GenBank/DDBJ databases">
        <authorList>
            <person name="Dougan E. K."/>
            <person name="Rhodes N."/>
            <person name="Thang M."/>
            <person name="Chan C."/>
        </authorList>
    </citation>
    <scope>NUCLEOTIDE SEQUENCE</scope>
</reference>
<evidence type="ECO:0000313" key="2">
    <source>
        <dbReference type="Proteomes" id="UP000601435"/>
    </source>
</evidence>
<dbReference type="Proteomes" id="UP000601435">
    <property type="component" value="Unassembled WGS sequence"/>
</dbReference>
<protein>
    <submittedName>
        <fullName evidence="1">Ammecr1l protein</fullName>
    </submittedName>
</protein>